<evidence type="ECO:0000256" key="6">
    <source>
        <dbReference type="RuleBase" id="RU363132"/>
    </source>
</evidence>
<dbReference type="OrthoDB" id="567788at2759"/>
<evidence type="ECO:0000256" key="4">
    <source>
        <dbReference type="ARBA" id="ARBA00022989"/>
    </source>
</evidence>
<protein>
    <recommendedName>
        <fullName evidence="6">Reticulon-like protein</fullName>
    </recommendedName>
</protein>
<name>A0A3N4J6Z2_9PEZI</name>
<keyword evidence="3 6" id="KW-0256">Endoplasmic reticulum</keyword>
<feature type="region of interest" description="Disordered" evidence="7">
    <location>
        <begin position="257"/>
        <end position="311"/>
    </location>
</feature>
<evidence type="ECO:0000313" key="9">
    <source>
        <dbReference type="EMBL" id="RPA92818.1"/>
    </source>
</evidence>
<organism evidence="9 10">
    <name type="scientific">Choiromyces venosus 120613-1</name>
    <dbReference type="NCBI Taxonomy" id="1336337"/>
    <lineage>
        <taxon>Eukaryota</taxon>
        <taxon>Fungi</taxon>
        <taxon>Dikarya</taxon>
        <taxon>Ascomycota</taxon>
        <taxon>Pezizomycotina</taxon>
        <taxon>Pezizomycetes</taxon>
        <taxon>Pezizales</taxon>
        <taxon>Tuberaceae</taxon>
        <taxon>Choiromyces</taxon>
    </lineage>
</organism>
<evidence type="ECO:0000256" key="2">
    <source>
        <dbReference type="ARBA" id="ARBA00022692"/>
    </source>
</evidence>
<feature type="transmembrane region" description="Helical" evidence="6">
    <location>
        <begin position="93"/>
        <end position="112"/>
    </location>
</feature>
<sequence>MSDFDNSTSEGTAAQIINGSHPTLQNAKADFSGLANSASSQNSDTTDSDQPLTHYHSFFYDLFTWKFPRATGFFFFSAISLISAFRFVNVLRYVFKATYLLLFGVAFLEIAAKPFGARGIISSVRPKRYYTIPRDSLDRLFGELHDLLNFFVLEFQRVLFAENIFATVVAFFASFIGYFLIKYIPFWALLLLTTVTAFTAPLIYLQNQEVIDEQIEWANEYVNAQLVSGRQIAEKYIDDASVRARATATELTQKVQGYAGKKSPTTEKSQASSLSGHNGVSHEFPDAPKSDLPAVDDESDVKVAAPEPILA</sequence>
<feature type="transmembrane region" description="Helical" evidence="6">
    <location>
        <begin position="70"/>
        <end position="87"/>
    </location>
</feature>
<dbReference type="PROSITE" id="PS50845">
    <property type="entry name" value="RETICULON"/>
    <property type="match status" value="1"/>
</dbReference>
<dbReference type="GO" id="GO:0005789">
    <property type="term" value="C:endoplasmic reticulum membrane"/>
    <property type="evidence" value="ECO:0007669"/>
    <property type="project" value="UniProtKB-SubCell"/>
</dbReference>
<accession>A0A3N4J6Z2</accession>
<evidence type="ECO:0000256" key="1">
    <source>
        <dbReference type="ARBA" id="ARBA00004477"/>
    </source>
</evidence>
<proteinExistence type="predicted"/>
<dbReference type="EMBL" id="ML120464">
    <property type="protein sequence ID" value="RPA92818.1"/>
    <property type="molecule type" value="Genomic_DNA"/>
</dbReference>
<keyword evidence="5 6" id="KW-0472">Membrane</keyword>
<feature type="transmembrane region" description="Helical" evidence="6">
    <location>
        <begin position="158"/>
        <end position="180"/>
    </location>
</feature>
<evidence type="ECO:0000313" key="10">
    <source>
        <dbReference type="Proteomes" id="UP000276215"/>
    </source>
</evidence>
<evidence type="ECO:0000256" key="5">
    <source>
        <dbReference type="ARBA" id="ARBA00023136"/>
    </source>
</evidence>
<keyword evidence="2 6" id="KW-0812">Transmembrane</keyword>
<reference evidence="9 10" key="1">
    <citation type="journal article" date="2018" name="Nat. Ecol. Evol.">
        <title>Pezizomycetes genomes reveal the molecular basis of ectomycorrhizal truffle lifestyle.</title>
        <authorList>
            <person name="Murat C."/>
            <person name="Payen T."/>
            <person name="Noel B."/>
            <person name="Kuo A."/>
            <person name="Morin E."/>
            <person name="Chen J."/>
            <person name="Kohler A."/>
            <person name="Krizsan K."/>
            <person name="Balestrini R."/>
            <person name="Da Silva C."/>
            <person name="Montanini B."/>
            <person name="Hainaut M."/>
            <person name="Levati E."/>
            <person name="Barry K.W."/>
            <person name="Belfiori B."/>
            <person name="Cichocki N."/>
            <person name="Clum A."/>
            <person name="Dockter R.B."/>
            <person name="Fauchery L."/>
            <person name="Guy J."/>
            <person name="Iotti M."/>
            <person name="Le Tacon F."/>
            <person name="Lindquist E.A."/>
            <person name="Lipzen A."/>
            <person name="Malagnac F."/>
            <person name="Mello A."/>
            <person name="Molinier V."/>
            <person name="Miyauchi S."/>
            <person name="Poulain J."/>
            <person name="Riccioni C."/>
            <person name="Rubini A."/>
            <person name="Sitrit Y."/>
            <person name="Splivallo R."/>
            <person name="Traeger S."/>
            <person name="Wang M."/>
            <person name="Zifcakova L."/>
            <person name="Wipf D."/>
            <person name="Zambonelli A."/>
            <person name="Paolocci F."/>
            <person name="Nowrousian M."/>
            <person name="Ottonello S."/>
            <person name="Baldrian P."/>
            <person name="Spatafora J.W."/>
            <person name="Henrissat B."/>
            <person name="Nagy L.G."/>
            <person name="Aury J.M."/>
            <person name="Wincker P."/>
            <person name="Grigoriev I.V."/>
            <person name="Bonfante P."/>
            <person name="Martin F.M."/>
        </authorList>
    </citation>
    <scope>NUCLEOTIDE SEQUENCE [LARGE SCALE GENOMIC DNA]</scope>
    <source>
        <strain evidence="9 10">120613-1</strain>
    </source>
</reference>
<feature type="compositionally biased region" description="Polar residues" evidence="7">
    <location>
        <begin position="266"/>
        <end position="278"/>
    </location>
</feature>
<dbReference type="Pfam" id="PF02453">
    <property type="entry name" value="Reticulon"/>
    <property type="match status" value="1"/>
</dbReference>
<dbReference type="STRING" id="1336337.A0A3N4J6Z2"/>
<evidence type="ECO:0000256" key="3">
    <source>
        <dbReference type="ARBA" id="ARBA00022824"/>
    </source>
</evidence>
<gene>
    <name evidence="9" type="ORF">L873DRAFT_1838260</name>
</gene>
<evidence type="ECO:0000256" key="7">
    <source>
        <dbReference type="SAM" id="MobiDB-lite"/>
    </source>
</evidence>
<comment type="subcellular location">
    <subcellularLocation>
        <location evidence="1 6">Endoplasmic reticulum membrane</location>
        <topology evidence="1 6">Multi-pass membrane protein</topology>
    </subcellularLocation>
</comment>
<dbReference type="Proteomes" id="UP000276215">
    <property type="component" value="Unassembled WGS sequence"/>
</dbReference>
<dbReference type="InterPro" id="IPR003388">
    <property type="entry name" value="Reticulon"/>
</dbReference>
<feature type="domain" description="Reticulon" evidence="8">
    <location>
        <begin position="59"/>
        <end position="256"/>
    </location>
</feature>
<dbReference type="AlphaFoldDB" id="A0A3N4J6Z2"/>
<feature type="transmembrane region" description="Helical" evidence="6">
    <location>
        <begin position="186"/>
        <end position="205"/>
    </location>
</feature>
<keyword evidence="4 6" id="KW-1133">Transmembrane helix</keyword>
<keyword evidence="10" id="KW-1185">Reference proteome</keyword>
<evidence type="ECO:0000259" key="8">
    <source>
        <dbReference type="PROSITE" id="PS50845"/>
    </source>
</evidence>